<accession>A0ABR8XMV4</accession>
<comment type="caution">
    <text evidence="1">The sequence shown here is derived from an EMBL/GenBank/DDBJ whole genome shotgun (WGS) entry which is preliminary data.</text>
</comment>
<dbReference type="RefSeq" id="WP_191703837.1">
    <property type="nucleotide sequence ID" value="NZ_JACSPW010000007.1"/>
</dbReference>
<organism evidence="1 2">
    <name type="scientific">Solibacillus merdavium</name>
    <dbReference type="NCBI Taxonomy" id="2762218"/>
    <lineage>
        <taxon>Bacteria</taxon>
        <taxon>Bacillati</taxon>
        <taxon>Bacillota</taxon>
        <taxon>Bacilli</taxon>
        <taxon>Bacillales</taxon>
        <taxon>Caryophanaceae</taxon>
        <taxon>Solibacillus</taxon>
    </lineage>
</organism>
<keyword evidence="2" id="KW-1185">Reference proteome</keyword>
<sequence>MKRGETKSAIRIVIEDQYYLFLKIIYDQAKGNIDYPGSYTGHSKS</sequence>
<reference evidence="1 2" key="1">
    <citation type="submission" date="2020-08" db="EMBL/GenBank/DDBJ databases">
        <title>A Genomic Blueprint of the Chicken Gut Microbiome.</title>
        <authorList>
            <person name="Gilroy R."/>
            <person name="Ravi A."/>
            <person name="Getino M."/>
            <person name="Pursley I."/>
            <person name="Horton D.L."/>
            <person name="Alikhan N.-F."/>
            <person name="Baker D."/>
            <person name="Gharbi K."/>
            <person name="Hall N."/>
            <person name="Watson M."/>
            <person name="Adriaenssens E.M."/>
            <person name="Foster-Nyarko E."/>
            <person name="Jarju S."/>
            <person name="Secka A."/>
            <person name="Antonio M."/>
            <person name="Oren A."/>
            <person name="Chaudhuri R."/>
            <person name="La Ragione R.M."/>
            <person name="Hildebrand F."/>
            <person name="Pallen M.J."/>
        </authorList>
    </citation>
    <scope>NUCLEOTIDE SEQUENCE [LARGE SCALE GENOMIC DNA]</scope>
    <source>
        <strain evidence="1 2">Sa1YVA6</strain>
    </source>
</reference>
<evidence type="ECO:0000313" key="2">
    <source>
        <dbReference type="Proteomes" id="UP000600565"/>
    </source>
</evidence>
<proteinExistence type="predicted"/>
<evidence type="ECO:0000313" key="1">
    <source>
        <dbReference type="EMBL" id="MBD8033268.1"/>
    </source>
</evidence>
<dbReference type="Proteomes" id="UP000600565">
    <property type="component" value="Unassembled WGS sequence"/>
</dbReference>
<protein>
    <submittedName>
        <fullName evidence="1">Uncharacterized protein</fullName>
    </submittedName>
</protein>
<name>A0ABR8XMV4_9BACL</name>
<dbReference type="EMBL" id="JACSPW010000007">
    <property type="protein sequence ID" value="MBD8033268.1"/>
    <property type="molecule type" value="Genomic_DNA"/>
</dbReference>
<gene>
    <name evidence="1" type="ORF">H9632_09320</name>
</gene>